<dbReference type="Pfam" id="PF04480">
    <property type="entry name" value="DUF559"/>
    <property type="match status" value="1"/>
</dbReference>
<dbReference type="OrthoDB" id="4310518at2"/>
<dbReference type="AlphaFoldDB" id="A0A1H2N9L7"/>
<reference evidence="3" key="1">
    <citation type="submission" date="2016-10" db="EMBL/GenBank/DDBJ databases">
        <authorList>
            <person name="Varghese N."/>
            <person name="Submissions S."/>
        </authorList>
    </citation>
    <scope>NUCLEOTIDE SEQUENCE [LARGE SCALE GENOMIC DNA]</scope>
    <source>
        <strain evidence="3">DSM 21743</strain>
    </source>
</reference>
<feature type="domain" description="DUF559" evidence="1">
    <location>
        <begin position="187"/>
        <end position="285"/>
    </location>
</feature>
<dbReference type="SUPFAM" id="SSF52980">
    <property type="entry name" value="Restriction endonuclease-like"/>
    <property type="match status" value="1"/>
</dbReference>
<dbReference type="InterPro" id="IPR007569">
    <property type="entry name" value="DUF559"/>
</dbReference>
<protein>
    <submittedName>
        <fullName evidence="2">Very-short-patch-repair endonuclease</fullName>
    </submittedName>
</protein>
<keyword evidence="2" id="KW-0255">Endonuclease</keyword>
<evidence type="ECO:0000313" key="3">
    <source>
        <dbReference type="Proteomes" id="UP000198825"/>
    </source>
</evidence>
<proteinExistence type="predicted"/>
<dbReference type="Gene3D" id="3.40.960.10">
    <property type="entry name" value="VSR Endonuclease"/>
    <property type="match status" value="1"/>
</dbReference>
<keyword evidence="2" id="KW-0378">Hydrolase</keyword>
<keyword evidence="2" id="KW-0540">Nuclease</keyword>
<keyword evidence="3" id="KW-1185">Reference proteome</keyword>
<dbReference type="STRING" id="546874.SAMN04488544_3599"/>
<evidence type="ECO:0000259" key="1">
    <source>
        <dbReference type="Pfam" id="PF04480"/>
    </source>
</evidence>
<name>A0A1H2N9L7_9ACTN</name>
<evidence type="ECO:0000313" key="2">
    <source>
        <dbReference type="EMBL" id="SDV02199.1"/>
    </source>
</evidence>
<accession>A0A1H2N9L7</accession>
<sequence length="296" mass="33262">MRRLQDEVREIVAREGVILRRDHLELRGALDAMLKTGELQTVLPGTYAARAAAQTRVTRVLAAAMREPDAVFVGRTAAQLSYWPGLGGDVVVCAVRRGRPARPGFRFVERVVAPELVQCRGPLRMTVPALTALDLCEEVGGDGIDRALRVRVATLTGLRTALELSGHRRGNRDRRALLLDSRDEPWSAAERLCHRLLRSARLIGWRANHPVELGGRTYFIDVAFPALRVAVEVDGRLHEDDPDVFENDRWRQNALALDGWLVVRFTWAMLQEHPAVVVETIRRALADHGRRFSEVR</sequence>
<dbReference type="EMBL" id="LT629799">
    <property type="protein sequence ID" value="SDV02199.1"/>
    <property type="molecule type" value="Genomic_DNA"/>
</dbReference>
<organism evidence="2 3">
    <name type="scientific">Microlunatus sagamiharensis</name>
    <dbReference type="NCBI Taxonomy" id="546874"/>
    <lineage>
        <taxon>Bacteria</taxon>
        <taxon>Bacillati</taxon>
        <taxon>Actinomycetota</taxon>
        <taxon>Actinomycetes</taxon>
        <taxon>Propionibacteriales</taxon>
        <taxon>Propionibacteriaceae</taxon>
        <taxon>Microlunatus</taxon>
    </lineage>
</organism>
<gene>
    <name evidence="2" type="ORF">SAMN04488544_3599</name>
</gene>
<dbReference type="InterPro" id="IPR011335">
    <property type="entry name" value="Restrct_endonuc-II-like"/>
</dbReference>
<dbReference type="Proteomes" id="UP000198825">
    <property type="component" value="Chromosome I"/>
</dbReference>
<dbReference type="RefSeq" id="WP_091077580.1">
    <property type="nucleotide sequence ID" value="NZ_LT629799.1"/>
</dbReference>
<dbReference type="GO" id="GO:0004519">
    <property type="term" value="F:endonuclease activity"/>
    <property type="evidence" value="ECO:0007669"/>
    <property type="project" value="UniProtKB-KW"/>
</dbReference>